<evidence type="ECO:0000313" key="1">
    <source>
        <dbReference type="EMBL" id="GAY33242.1"/>
    </source>
</evidence>
<accession>A0A2H5MZM2</accession>
<name>A0A2H5MZM2_CITUN</name>
<dbReference type="Pfam" id="PF14009">
    <property type="entry name" value="PADRE"/>
    <property type="match status" value="1"/>
</dbReference>
<evidence type="ECO:0000313" key="2">
    <source>
        <dbReference type="Proteomes" id="UP000236630"/>
    </source>
</evidence>
<dbReference type="InterPro" id="IPR025322">
    <property type="entry name" value="PADRE_dom"/>
</dbReference>
<dbReference type="EMBL" id="BDQV01001474">
    <property type="protein sequence ID" value="GAY33242.1"/>
    <property type="molecule type" value="Genomic_DNA"/>
</dbReference>
<comment type="caution">
    <text evidence="1">The sequence shown here is derived from an EMBL/GenBank/DDBJ whole genome shotgun (WGS) entry which is preliminary data.</text>
</comment>
<sequence>MGICNSCESTNVATAKVILHDGRLQEFAYPVRVSQVLEKNPMSFVCNMDDMDFDTFLSGINGDEMLQPGRLYFALPVSWLKSPLRGEKMVSLAVKASLALNKMRGGRGKCCGCVVKKDDFWLDFSTRVLGSSSPKIVVGGGGDGSGGSTLNRKGRGGRGRFTTKLNVIFEEKNDDHE</sequence>
<dbReference type="PANTHER" id="PTHR33052">
    <property type="entry name" value="DUF4228 DOMAIN PROTEIN-RELATED"/>
    <property type="match status" value="1"/>
</dbReference>
<dbReference type="STRING" id="55188.A0A2H5MZM2"/>
<gene>
    <name evidence="1" type="ORF">CUMW_274830</name>
</gene>
<reference evidence="1 2" key="1">
    <citation type="journal article" date="2017" name="Front. Genet.">
        <title>Draft sequencing of the heterozygous diploid genome of Satsuma (Citrus unshiu Marc.) using a hybrid assembly approach.</title>
        <authorList>
            <person name="Shimizu T."/>
            <person name="Tanizawa Y."/>
            <person name="Mochizuki T."/>
            <person name="Nagasaki H."/>
            <person name="Yoshioka T."/>
            <person name="Toyoda A."/>
            <person name="Fujiyama A."/>
            <person name="Kaminuma E."/>
            <person name="Nakamura Y."/>
        </authorList>
    </citation>
    <scope>NUCLEOTIDE SEQUENCE [LARGE SCALE GENOMIC DNA]</scope>
    <source>
        <strain evidence="2">cv. Miyagawa wase</strain>
    </source>
</reference>
<proteinExistence type="predicted"/>
<protein>
    <submittedName>
        <fullName evidence="1">Uncharacterized protein</fullName>
    </submittedName>
</protein>
<dbReference type="AlphaFoldDB" id="A0A2H5MZM2"/>
<keyword evidence="2" id="KW-1185">Reference proteome</keyword>
<organism evidence="1 2">
    <name type="scientific">Citrus unshiu</name>
    <name type="common">Satsuma mandarin</name>
    <name type="synonym">Citrus nobilis var. unshiu</name>
    <dbReference type="NCBI Taxonomy" id="55188"/>
    <lineage>
        <taxon>Eukaryota</taxon>
        <taxon>Viridiplantae</taxon>
        <taxon>Streptophyta</taxon>
        <taxon>Embryophyta</taxon>
        <taxon>Tracheophyta</taxon>
        <taxon>Spermatophyta</taxon>
        <taxon>Magnoliopsida</taxon>
        <taxon>eudicotyledons</taxon>
        <taxon>Gunneridae</taxon>
        <taxon>Pentapetalae</taxon>
        <taxon>rosids</taxon>
        <taxon>malvids</taxon>
        <taxon>Sapindales</taxon>
        <taxon>Rutaceae</taxon>
        <taxon>Aurantioideae</taxon>
        <taxon>Citrus</taxon>
    </lineage>
</organism>
<dbReference type="Proteomes" id="UP000236630">
    <property type="component" value="Unassembled WGS sequence"/>
</dbReference>